<dbReference type="EMBL" id="JACBXQ010000001">
    <property type="protein sequence ID" value="MBG9985667.1"/>
    <property type="molecule type" value="Genomic_DNA"/>
</dbReference>
<evidence type="ECO:0000256" key="1">
    <source>
        <dbReference type="ARBA" id="ARBA00001946"/>
    </source>
</evidence>
<keyword evidence="2 4" id="KW-0378">Hydrolase</keyword>
<accession>A0ABS0LNX9</accession>
<reference evidence="4 5" key="1">
    <citation type="submission" date="2020-07" db="EMBL/GenBank/DDBJ databases">
        <title>Facklamia lactis sp. nov., isolated from raw milk.</title>
        <authorList>
            <person name="Doll E.V."/>
            <person name="Huptas C."/>
            <person name="Staib L."/>
            <person name="Wenning M."/>
            <person name="Scherer S."/>
        </authorList>
    </citation>
    <scope>NUCLEOTIDE SEQUENCE [LARGE SCALE GENOMIC DNA]</scope>
    <source>
        <strain evidence="4 5">DSM 111018</strain>
    </source>
</reference>
<gene>
    <name evidence="4" type="ORF">HZY91_02025</name>
</gene>
<keyword evidence="5" id="KW-1185">Reference proteome</keyword>
<dbReference type="RefSeq" id="WP_197114189.1">
    <property type="nucleotide sequence ID" value="NZ_JACBXQ010000001.1"/>
</dbReference>
<dbReference type="PANTHER" id="PTHR11839">
    <property type="entry name" value="UDP/ADP-SUGAR PYROPHOSPHATASE"/>
    <property type="match status" value="1"/>
</dbReference>
<comment type="cofactor">
    <cofactor evidence="1">
        <name>Mg(2+)</name>
        <dbReference type="ChEBI" id="CHEBI:18420"/>
    </cofactor>
</comment>
<dbReference type="InterPro" id="IPR015797">
    <property type="entry name" value="NUDIX_hydrolase-like_dom_sf"/>
</dbReference>
<dbReference type="PANTHER" id="PTHR11839:SF18">
    <property type="entry name" value="NUDIX HYDROLASE DOMAIN-CONTAINING PROTEIN"/>
    <property type="match status" value="1"/>
</dbReference>
<dbReference type="SUPFAM" id="SSF55811">
    <property type="entry name" value="Nudix"/>
    <property type="match status" value="1"/>
</dbReference>
<dbReference type="CDD" id="cd03424">
    <property type="entry name" value="NUDIX_ADPRase_Nudt5_UGPPase_Nudt14"/>
    <property type="match status" value="1"/>
</dbReference>
<dbReference type="GO" id="GO:0016787">
    <property type="term" value="F:hydrolase activity"/>
    <property type="evidence" value="ECO:0007669"/>
    <property type="project" value="UniProtKB-KW"/>
</dbReference>
<protein>
    <submittedName>
        <fullName evidence="4">NUDIX hydrolase</fullName>
    </submittedName>
</protein>
<dbReference type="Gene3D" id="3.90.79.10">
    <property type="entry name" value="Nucleoside Triphosphate Pyrophosphohydrolase"/>
    <property type="match status" value="1"/>
</dbReference>
<dbReference type="Pfam" id="PF00293">
    <property type="entry name" value="NUDIX"/>
    <property type="match status" value="1"/>
</dbReference>
<comment type="caution">
    <text evidence="4">The sequence shown here is derived from an EMBL/GenBank/DDBJ whole genome shotgun (WGS) entry which is preliminary data.</text>
</comment>
<sequence length="191" mass="21690">MQINPEGIKFIDKNQTIKQDEVFDGAIMRIYANTIKLPNGSEVVREMIHHLPAVAVLAKLDDDHLILVKQYRPAVAQDVYEIPAGIIDIVEGKLEDPLIAAQRELEEETGYQAKSWREGASFYVSPGYLDEKITLFEAEGLYPIEQPLEQDLDEEVEGISFSRQELIDLMESGQIIDLKTLYAIQVWLNQS</sequence>
<evidence type="ECO:0000313" key="5">
    <source>
        <dbReference type="Proteomes" id="UP000721415"/>
    </source>
</evidence>
<dbReference type="PROSITE" id="PS51462">
    <property type="entry name" value="NUDIX"/>
    <property type="match status" value="1"/>
</dbReference>
<evidence type="ECO:0000259" key="3">
    <source>
        <dbReference type="PROSITE" id="PS51462"/>
    </source>
</evidence>
<feature type="domain" description="Nudix hydrolase" evidence="3">
    <location>
        <begin position="48"/>
        <end position="183"/>
    </location>
</feature>
<dbReference type="InterPro" id="IPR000086">
    <property type="entry name" value="NUDIX_hydrolase_dom"/>
</dbReference>
<proteinExistence type="predicted"/>
<organism evidence="4 5">
    <name type="scientific">Facklamia lactis</name>
    <dbReference type="NCBI Taxonomy" id="2749967"/>
    <lineage>
        <taxon>Bacteria</taxon>
        <taxon>Bacillati</taxon>
        <taxon>Bacillota</taxon>
        <taxon>Bacilli</taxon>
        <taxon>Lactobacillales</taxon>
        <taxon>Aerococcaceae</taxon>
        <taxon>Facklamia</taxon>
    </lineage>
</organism>
<dbReference type="Proteomes" id="UP000721415">
    <property type="component" value="Unassembled WGS sequence"/>
</dbReference>
<evidence type="ECO:0000256" key="2">
    <source>
        <dbReference type="ARBA" id="ARBA00022801"/>
    </source>
</evidence>
<name>A0ABS0LNX9_9LACT</name>
<evidence type="ECO:0000313" key="4">
    <source>
        <dbReference type="EMBL" id="MBG9985667.1"/>
    </source>
</evidence>